<keyword evidence="1" id="KW-0732">Signal</keyword>
<dbReference type="Gene3D" id="3.80.10.10">
    <property type="entry name" value="Ribonuclease Inhibitor"/>
    <property type="match status" value="3"/>
</dbReference>
<evidence type="ECO:0000256" key="1">
    <source>
        <dbReference type="SAM" id="SignalP"/>
    </source>
</evidence>
<dbReference type="KEGG" id="chya:V22_30330"/>
<keyword evidence="3" id="KW-1185">Reference proteome</keyword>
<proteinExistence type="predicted"/>
<sequence length="299" mass="33156" precursor="true">MLTRSVLTFCLCIAATTLLAASPAVEALKAKGVKFQERNGVPTVATVDTTNFTDDDFRKLSEVHSLNRLSLTGRPCNLTGEQLQLLTPLSNLTTIQLNNSTLPDKDFKYFKDFPNLKQLALFHHARRNKEFTGVGLASLKDAPNIVGLTFAGCTTGDDAMQAIGQLKQLTSYRQWHNQETAAGLQHLKSLSNLKSLTLGQRLCKGRGPEPASFDNASLEVLAEMDSLEQLTLQEAILDYEGLKQLQSLPNLKKLTMKQIGISEEDVQQLKSDLPNVKINWEPMTDEQRANVFGKKLRIE</sequence>
<dbReference type="AlphaFoldDB" id="A0A517TBM2"/>
<feature type="chain" id="PRO_5022017809" description="Leucine Rich repeats (2 copies)" evidence="1">
    <location>
        <begin position="21"/>
        <end position="299"/>
    </location>
</feature>
<evidence type="ECO:0008006" key="4">
    <source>
        <dbReference type="Google" id="ProtNLM"/>
    </source>
</evidence>
<reference evidence="2 3" key="1">
    <citation type="submission" date="2019-02" db="EMBL/GenBank/DDBJ databases">
        <title>Deep-cultivation of Planctomycetes and their phenomic and genomic characterization uncovers novel biology.</title>
        <authorList>
            <person name="Wiegand S."/>
            <person name="Jogler M."/>
            <person name="Boedeker C."/>
            <person name="Pinto D."/>
            <person name="Vollmers J."/>
            <person name="Rivas-Marin E."/>
            <person name="Kohn T."/>
            <person name="Peeters S.H."/>
            <person name="Heuer A."/>
            <person name="Rast P."/>
            <person name="Oberbeckmann S."/>
            <person name="Bunk B."/>
            <person name="Jeske O."/>
            <person name="Meyerdierks A."/>
            <person name="Storesund J.E."/>
            <person name="Kallscheuer N."/>
            <person name="Luecker S."/>
            <person name="Lage O.M."/>
            <person name="Pohl T."/>
            <person name="Merkel B.J."/>
            <person name="Hornburger P."/>
            <person name="Mueller R.-W."/>
            <person name="Bruemmer F."/>
            <person name="Labrenz M."/>
            <person name="Spormann A.M."/>
            <person name="Op den Camp H."/>
            <person name="Overmann J."/>
            <person name="Amann R."/>
            <person name="Jetten M.S.M."/>
            <person name="Mascher T."/>
            <person name="Medema M.H."/>
            <person name="Devos D.P."/>
            <person name="Kaster A.-K."/>
            <person name="Ovreas L."/>
            <person name="Rohde M."/>
            <person name="Galperin M.Y."/>
            <person name="Jogler C."/>
        </authorList>
    </citation>
    <scope>NUCLEOTIDE SEQUENCE [LARGE SCALE GENOMIC DNA]</scope>
    <source>
        <strain evidence="2 3">V22</strain>
    </source>
</reference>
<dbReference type="EMBL" id="CP036316">
    <property type="protein sequence ID" value="QDT65772.1"/>
    <property type="molecule type" value="Genomic_DNA"/>
</dbReference>
<dbReference type="SUPFAM" id="SSF52047">
    <property type="entry name" value="RNI-like"/>
    <property type="match status" value="1"/>
</dbReference>
<gene>
    <name evidence="2" type="ORF">V22_30330</name>
</gene>
<accession>A0A517TBM2</accession>
<feature type="signal peptide" evidence="1">
    <location>
        <begin position="1"/>
        <end position="20"/>
    </location>
</feature>
<evidence type="ECO:0000313" key="2">
    <source>
        <dbReference type="EMBL" id="QDT65772.1"/>
    </source>
</evidence>
<dbReference type="Proteomes" id="UP000319976">
    <property type="component" value="Chromosome"/>
</dbReference>
<evidence type="ECO:0000313" key="3">
    <source>
        <dbReference type="Proteomes" id="UP000319976"/>
    </source>
</evidence>
<organism evidence="2 3">
    <name type="scientific">Calycomorphotria hydatis</name>
    <dbReference type="NCBI Taxonomy" id="2528027"/>
    <lineage>
        <taxon>Bacteria</taxon>
        <taxon>Pseudomonadati</taxon>
        <taxon>Planctomycetota</taxon>
        <taxon>Planctomycetia</taxon>
        <taxon>Planctomycetales</taxon>
        <taxon>Planctomycetaceae</taxon>
        <taxon>Calycomorphotria</taxon>
    </lineage>
</organism>
<name>A0A517TBM2_9PLAN</name>
<dbReference type="InterPro" id="IPR032675">
    <property type="entry name" value="LRR_dom_sf"/>
</dbReference>
<protein>
    <recommendedName>
        <fullName evidence="4">Leucine Rich repeats (2 copies)</fullName>
    </recommendedName>
</protein>